<evidence type="ECO:0000256" key="3">
    <source>
        <dbReference type="ARBA" id="ARBA00022827"/>
    </source>
</evidence>
<evidence type="ECO:0000256" key="4">
    <source>
        <dbReference type="ARBA" id="ARBA00023002"/>
    </source>
</evidence>
<dbReference type="PROSITE" id="PS51387">
    <property type="entry name" value="FAD_PCMH"/>
    <property type="match status" value="1"/>
</dbReference>
<dbReference type="PANTHER" id="PTHR42973:SF54">
    <property type="entry name" value="FAD-BINDING PCMH-TYPE DOMAIN-CONTAINING PROTEIN"/>
    <property type="match status" value="1"/>
</dbReference>
<keyword evidence="5" id="KW-0732">Signal</keyword>
<dbReference type="GO" id="GO:0016491">
    <property type="term" value="F:oxidoreductase activity"/>
    <property type="evidence" value="ECO:0007669"/>
    <property type="project" value="UniProtKB-KW"/>
</dbReference>
<accession>A0A8S9A2G7</accession>
<sequence length="511" mass="54402">MLSSGLNKILLGALALATAGSCTLWTPSSDAACKAIQLALPPGRVNYPDSPAYAKENNYWSSRQTDNIAPACFVAPVNAFEVATTVKLLVSLNTQFSVKGGGHTAFAGGSNSDGGVTIDLMYLTALNVASDRKTVSIGAGNRWINVSQALDTLGLVVVGGRVADVGVSGLILGGGISYFSGMYGWACDNVRNYEVVLASGLIVNASPTKNKNLYWALRGGGGSNFGIVTRFDVAAYEQPGGNIWHNSLIIPGAATASAITAYQNLTVNGMPADNKAHSYMVLTHMDMLGGYAVISDLFHADLPNTSDSAHEEVPGVFQPFESLPTIMNTKSIVNVSTVSREIDVPYGSRQTWWDTTVKATDASLLLDIVPLWQEHVEKLLAAAKGTAVTPFLAFQAIPLNVLKAMEKNGGNALGLKQSDGPLMLIQLTAQWADSALDDLMESNSEEVIGKINDLAKSRGLSHGFVYANYAGNRQSVFESYGADNHAKLKQVALKWDPKGTLRKLWSGYFKL</sequence>
<dbReference type="AlphaFoldDB" id="A0A8S9A2G7"/>
<evidence type="ECO:0000256" key="2">
    <source>
        <dbReference type="ARBA" id="ARBA00022630"/>
    </source>
</evidence>
<organism evidence="7 8">
    <name type="scientific">Sordaria macrospora</name>
    <dbReference type="NCBI Taxonomy" id="5147"/>
    <lineage>
        <taxon>Eukaryota</taxon>
        <taxon>Fungi</taxon>
        <taxon>Dikarya</taxon>
        <taxon>Ascomycota</taxon>
        <taxon>Pezizomycotina</taxon>
        <taxon>Sordariomycetes</taxon>
        <taxon>Sordariomycetidae</taxon>
        <taxon>Sordariales</taxon>
        <taxon>Sordariaceae</taxon>
        <taxon>Sordaria</taxon>
    </lineage>
</organism>
<feature type="domain" description="FAD-binding PCMH-type" evidence="6">
    <location>
        <begin position="66"/>
        <end position="238"/>
    </location>
</feature>
<dbReference type="GO" id="GO:0071949">
    <property type="term" value="F:FAD binding"/>
    <property type="evidence" value="ECO:0007669"/>
    <property type="project" value="InterPro"/>
</dbReference>
<dbReference type="SUPFAM" id="SSF56176">
    <property type="entry name" value="FAD-binding/transporter-associated domain-like"/>
    <property type="match status" value="1"/>
</dbReference>
<reference evidence="7 8" key="1">
    <citation type="submission" date="2017-07" db="EMBL/GenBank/DDBJ databases">
        <title>Genome sequence of the Sordaria macrospora wild type strain R19027.</title>
        <authorList>
            <person name="Nowrousian M."/>
            <person name="Teichert I."/>
            <person name="Kueck U."/>
        </authorList>
    </citation>
    <scope>NUCLEOTIDE SEQUENCE [LARGE SCALE GENOMIC DNA]</scope>
    <source>
        <strain evidence="7 8">R19027</strain>
        <tissue evidence="7">Mycelium</tissue>
    </source>
</reference>
<dbReference type="InterPro" id="IPR016169">
    <property type="entry name" value="FAD-bd_PCMH_sub2"/>
</dbReference>
<evidence type="ECO:0000256" key="5">
    <source>
        <dbReference type="SAM" id="SignalP"/>
    </source>
</evidence>
<dbReference type="Gene3D" id="3.30.465.10">
    <property type="match status" value="1"/>
</dbReference>
<feature type="chain" id="PRO_5035905150" description="FAD-binding PCMH-type domain-containing protein" evidence="5">
    <location>
        <begin position="20"/>
        <end position="511"/>
    </location>
</feature>
<dbReference type="EMBL" id="NMPR01000007">
    <property type="protein sequence ID" value="KAA8635968.1"/>
    <property type="molecule type" value="Genomic_DNA"/>
</dbReference>
<keyword evidence="4" id="KW-0560">Oxidoreductase</keyword>
<dbReference type="PANTHER" id="PTHR42973">
    <property type="entry name" value="BINDING OXIDOREDUCTASE, PUTATIVE (AFU_ORTHOLOGUE AFUA_1G17690)-RELATED"/>
    <property type="match status" value="1"/>
</dbReference>
<evidence type="ECO:0000259" key="6">
    <source>
        <dbReference type="PROSITE" id="PS51387"/>
    </source>
</evidence>
<gene>
    <name evidence="7" type="ORF">SMACR_03197</name>
</gene>
<dbReference type="InterPro" id="IPR016166">
    <property type="entry name" value="FAD-bd_PCMH"/>
</dbReference>
<dbReference type="Proteomes" id="UP000433876">
    <property type="component" value="Unassembled WGS sequence"/>
</dbReference>
<evidence type="ECO:0000256" key="1">
    <source>
        <dbReference type="ARBA" id="ARBA00005466"/>
    </source>
</evidence>
<feature type="signal peptide" evidence="5">
    <location>
        <begin position="1"/>
        <end position="19"/>
    </location>
</feature>
<keyword evidence="3" id="KW-0274">FAD</keyword>
<dbReference type="OMA" id="QTWWDTT"/>
<keyword evidence="2" id="KW-0285">Flavoprotein</keyword>
<dbReference type="InterPro" id="IPR050416">
    <property type="entry name" value="FAD-linked_Oxidoreductase"/>
</dbReference>
<dbReference type="Pfam" id="PF01565">
    <property type="entry name" value="FAD_binding_4"/>
    <property type="match status" value="1"/>
</dbReference>
<comment type="caution">
    <text evidence="7">The sequence shown here is derived from an EMBL/GenBank/DDBJ whole genome shotgun (WGS) entry which is preliminary data.</text>
</comment>
<protein>
    <recommendedName>
        <fullName evidence="6">FAD-binding PCMH-type domain-containing protein</fullName>
    </recommendedName>
</protein>
<proteinExistence type="inferred from homology"/>
<evidence type="ECO:0000313" key="7">
    <source>
        <dbReference type="EMBL" id="KAA8635968.1"/>
    </source>
</evidence>
<dbReference type="InterPro" id="IPR036318">
    <property type="entry name" value="FAD-bd_PCMH-like_sf"/>
</dbReference>
<name>A0A8S9A2G7_SORMA</name>
<dbReference type="InterPro" id="IPR006094">
    <property type="entry name" value="Oxid_FAD_bind_N"/>
</dbReference>
<evidence type="ECO:0000313" key="8">
    <source>
        <dbReference type="Proteomes" id="UP000433876"/>
    </source>
</evidence>
<comment type="similarity">
    <text evidence="1">Belongs to the oxygen-dependent FAD-linked oxidoreductase family.</text>
</comment>
<dbReference type="VEuPathDB" id="FungiDB:SMAC_03197"/>